<dbReference type="Pfam" id="PF00071">
    <property type="entry name" value="Ras"/>
    <property type="match status" value="1"/>
</dbReference>
<dbReference type="GO" id="GO:0012505">
    <property type="term" value="C:endomembrane system"/>
    <property type="evidence" value="ECO:0007669"/>
    <property type="project" value="UniProtKB-SubCell"/>
</dbReference>
<gene>
    <name evidence="6" type="ORF">CYMTET_39581</name>
</gene>
<dbReference type="PRINTS" id="PR00449">
    <property type="entry name" value="RASTRNSFRMNG"/>
</dbReference>
<dbReference type="InterPro" id="IPR001806">
    <property type="entry name" value="Small_GTPase"/>
</dbReference>
<evidence type="ECO:0000256" key="3">
    <source>
        <dbReference type="ARBA" id="ARBA00023134"/>
    </source>
</evidence>
<organism evidence="6 7">
    <name type="scientific">Cymbomonas tetramitiformis</name>
    <dbReference type="NCBI Taxonomy" id="36881"/>
    <lineage>
        <taxon>Eukaryota</taxon>
        <taxon>Viridiplantae</taxon>
        <taxon>Chlorophyta</taxon>
        <taxon>Pyramimonadophyceae</taxon>
        <taxon>Pyramimonadales</taxon>
        <taxon>Pyramimonadaceae</taxon>
        <taxon>Cymbomonas</taxon>
    </lineage>
</organism>
<comment type="subcellular location">
    <subcellularLocation>
        <location evidence="4">Endomembrane system</location>
        <topology evidence="4">Lipid-anchor</topology>
    </subcellularLocation>
</comment>
<keyword evidence="7" id="KW-1185">Reference proteome</keyword>
<dbReference type="SMART" id="SM00176">
    <property type="entry name" value="RAN"/>
    <property type="match status" value="1"/>
</dbReference>
<dbReference type="PROSITE" id="PS51420">
    <property type="entry name" value="RHO"/>
    <property type="match status" value="1"/>
</dbReference>
<dbReference type="InterPro" id="IPR050227">
    <property type="entry name" value="Rab"/>
</dbReference>
<dbReference type="PANTHER" id="PTHR47977">
    <property type="entry name" value="RAS-RELATED PROTEIN RAB"/>
    <property type="match status" value="1"/>
</dbReference>
<evidence type="ECO:0000256" key="1">
    <source>
        <dbReference type="ARBA" id="ARBA00006270"/>
    </source>
</evidence>
<evidence type="ECO:0000256" key="5">
    <source>
        <dbReference type="SAM" id="MobiDB-lite"/>
    </source>
</evidence>
<dbReference type="Proteomes" id="UP001190700">
    <property type="component" value="Unassembled WGS sequence"/>
</dbReference>
<dbReference type="AlphaFoldDB" id="A0AAE0C9T3"/>
<dbReference type="InterPro" id="IPR005225">
    <property type="entry name" value="Small_GTP-bd"/>
</dbReference>
<keyword evidence="3" id="KW-0342">GTP-binding</keyword>
<evidence type="ECO:0000313" key="6">
    <source>
        <dbReference type="EMBL" id="KAK3251071.1"/>
    </source>
</evidence>
<dbReference type="PROSITE" id="PS51419">
    <property type="entry name" value="RAB"/>
    <property type="match status" value="1"/>
</dbReference>
<comment type="similarity">
    <text evidence="1">Belongs to the small GTPase superfamily. Rab family.</text>
</comment>
<sequence length="242" mass="26619">MNHLHYIQTNISPTEASLRPAQSEASASGHKVSDGAADATKCDYQFKLLLVGDCGVGKSTLLLRITEDRFDEGYISTIGVDFRIKRVAVDNKQIRLHIWDTAGQERFRTITSSYYRGAHGIFVVYDITQADTFHNVKRWFHELEIHSSEALRVLVGNKSDLSGKREVSYTTAKALADNLGVPLFETSAKDAEGVEQLFLNMTAEIKNRRTAAPVVTAGEQQPISIGSARAVNRRSAGGVCCS</sequence>
<dbReference type="SMART" id="SM00175">
    <property type="entry name" value="RAB"/>
    <property type="match status" value="1"/>
</dbReference>
<dbReference type="PROSITE" id="PS51421">
    <property type="entry name" value="RAS"/>
    <property type="match status" value="1"/>
</dbReference>
<dbReference type="NCBIfam" id="TIGR00231">
    <property type="entry name" value="small_GTP"/>
    <property type="match status" value="1"/>
</dbReference>
<reference evidence="6 7" key="1">
    <citation type="journal article" date="2015" name="Genome Biol. Evol.">
        <title>Comparative Genomics of a Bacterivorous Green Alga Reveals Evolutionary Causalities and Consequences of Phago-Mixotrophic Mode of Nutrition.</title>
        <authorList>
            <person name="Burns J.A."/>
            <person name="Paasch A."/>
            <person name="Narechania A."/>
            <person name="Kim E."/>
        </authorList>
    </citation>
    <scope>NUCLEOTIDE SEQUENCE [LARGE SCALE GENOMIC DNA]</scope>
    <source>
        <strain evidence="6 7">PLY_AMNH</strain>
    </source>
</reference>
<dbReference type="SUPFAM" id="SSF52540">
    <property type="entry name" value="P-loop containing nucleoside triphosphate hydrolases"/>
    <property type="match status" value="1"/>
</dbReference>
<dbReference type="GO" id="GO:0003924">
    <property type="term" value="F:GTPase activity"/>
    <property type="evidence" value="ECO:0007669"/>
    <property type="project" value="InterPro"/>
</dbReference>
<dbReference type="SMART" id="SM00173">
    <property type="entry name" value="RAS"/>
    <property type="match status" value="1"/>
</dbReference>
<dbReference type="Gene3D" id="3.40.50.300">
    <property type="entry name" value="P-loop containing nucleotide triphosphate hydrolases"/>
    <property type="match status" value="1"/>
</dbReference>
<name>A0AAE0C9T3_9CHLO</name>
<dbReference type="FunFam" id="3.40.50.300:FF:001447">
    <property type="entry name" value="Ras-related protein Rab-1B"/>
    <property type="match status" value="1"/>
</dbReference>
<dbReference type="EMBL" id="LGRX02026316">
    <property type="protein sequence ID" value="KAK3251071.1"/>
    <property type="molecule type" value="Genomic_DNA"/>
</dbReference>
<dbReference type="InterPro" id="IPR027417">
    <property type="entry name" value="P-loop_NTPase"/>
</dbReference>
<evidence type="ECO:0000256" key="4">
    <source>
        <dbReference type="ARBA" id="ARBA00037868"/>
    </source>
</evidence>
<evidence type="ECO:0000313" key="7">
    <source>
        <dbReference type="Proteomes" id="UP001190700"/>
    </source>
</evidence>
<keyword evidence="2" id="KW-0547">Nucleotide-binding</keyword>
<comment type="caution">
    <text evidence="6">The sequence shown here is derived from an EMBL/GenBank/DDBJ whole genome shotgun (WGS) entry which is preliminary data.</text>
</comment>
<feature type="region of interest" description="Disordered" evidence="5">
    <location>
        <begin position="15"/>
        <end position="35"/>
    </location>
</feature>
<proteinExistence type="inferred from homology"/>
<dbReference type="SMART" id="SM00174">
    <property type="entry name" value="RHO"/>
    <property type="match status" value="1"/>
</dbReference>
<protein>
    <submittedName>
        <fullName evidence="6">Uncharacterized protein</fullName>
    </submittedName>
</protein>
<evidence type="ECO:0000256" key="2">
    <source>
        <dbReference type="ARBA" id="ARBA00022741"/>
    </source>
</evidence>
<accession>A0AAE0C9T3</accession>
<dbReference type="GO" id="GO:0005525">
    <property type="term" value="F:GTP binding"/>
    <property type="evidence" value="ECO:0007669"/>
    <property type="project" value="UniProtKB-KW"/>
</dbReference>